<gene>
    <name evidence="2" type="ORF">AUEXF2481DRAFT_8506</name>
</gene>
<evidence type="ECO:0000259" key="1">
    <source>
        <dbReference type="Pfam" id="PF12697"/>
    </source>
</evidence>
<name>A0A074YX46_AURSE</name>
<dbReference type="AlphaFoldDB" id="A0A074YX46"/>
<evidence type="ECO:0000313" key="3">
    <source>
        <dbReference type="Proteomes" id="UP000030641"/>
    </source>
</evidence>
<protein>
    <recommendedName>
        <fullName evidence="1">AB hydrolase-1 domain-containing protein</fullName>
    </recommendedName>
</protein>
<dbReference type="Proteomes" id="UP000030641">
    <property type="component" value="Unassembled WGS sequence"/>
</dbReference>
<dbReference type="EMBL" id="KL584778">
    <property type="protein sequence ID" value="KEQ91436.1"/>
    <property type="molecule type" value="Genomic_DNA"/>
</dbReference>
<evidence type="ECO:0000313" key="2">
    <source>
        <dbReference type="EMBL" id="KEQ91436.1"/>
    </source>
</evidence>
<dbReference type="InterPro" id="IPR000073">
    <property type="entry name" value="AB_hydrolase_1"/>
</dbReference>
<keyword evidence="3" id="KW-1185">Reference proteome</keyword>
<accession>A0A074YX46</accession>
<dbReference type="Pfam" id="PF12697">
    <property type="entry name" value="Abhydrolase_6"/>
    <property type="match status" value="1"/>
</dbReference>
<reference evidence="2 3" key="1">
    <citation type="journal article" date="2014" name="BMC Genomics">
        <title>Genome sequencing of four Aureobasidium pullulans varieties: biotechnological potential, stress tolerance, and description of new species.</title>
        <authorList>
            <person name="Gostin Ar C."/>
            <person name="Ohm R.A."/>
            <person name="Kogej T."/>
            <person name="Sonjak S."/>
            <person name="Turk M."/>
            <person name="Zajc J."/>
            <person name="Zalar P."/>
            <person name="Grube M."/>
            <person name="Sun H."/>
            <person name="Han J."/>
            <person name="Sharma A."/>
            <person name="Chiniquy J."/>
            <person name="Ngan C.Y."/>
            <person name="Lipzen A."/>
            <person name="Barry K."/>
            <person name="Grigoriev I.V."/>
            <person name="Gunde-Cimerman N."/>
        </authorList>
    </citation>
    <scope>NUCLEOTIDE SEQUENCE [LARGE SCALE GENOMIC DNA]</scope>
    <source>
        <strain evidence="2 3">EXF-2481</strain>
    </source>
</reference>
<dbReference type="InterPro" id="IPR029058">
    <property type="entry name" value="AB_hydrolase_fold"/>
</dbReference>
<dbReference type="RefSeq" id="XP_013339901.1">
    <property type="nucleotide sequence ID" value="XM_013484447.1"/>
</dbReference>
<dbReference type="OMA" id="HDWETFA"/>
<sequence>MTRNPKDVEHGQIQLKTKPSSNLHYSFMPGDLHSKILVVFLNGLILPQSSWEETILQTKLKTQKAGATRPHLLSYDRYGQGLSDKDPNGDHDMLDAVHDLHDFLVESSEKKLDFNLFSAPGQLIFVCNSIGCAIARLFATEYPGKVSGFLFLDSIMAHVDLVELWPNPDAPGFEESELPAGTTVDQLRSVRQSYRQRFHASVPNPEGLNRQTLSTLLPHADSPKLEGAPMITVIGHDWDRFAEENEKSFGVPKVLVMRYVNPVWHEYNNNLATLTKSDKSRGPIIAEGCGHFIQKDDPVFVADEVCKLLQRLGL</sequence>
<proteinExistence type="predicted"/>
<dbReference type="Gene3D" id="3.40.50.1820">
    <property type="entry name" value="alpha/beta hydrolase"/>
    <property type="match status" value="1"/>
</dbReference>
<dbReference type="InParanoid" id="A0A074YX46"/>
<dbReference type="SUPFAM" id="SSF53474">
    <property type="entry name" value="alpha/beta-Hydrolases"/>
    <property type="match status" value="1"/>
</dbReference>
<dbReference type="GeneID" id="25371842"/>
<dbReference type="HOGENOM" id="CLU_044619_0_0_1"/>
<organism evidence="2 3">
    <name type="scientific">Aureobasidium subglaciale (strain EXF-2481)</name>
    <name type="common">Aureobasidium pullulans var. subglaciale</name>
    <dbReference type="NCBI Taxonomy" id="1043005"/>
    <lineage>
        <taxon>Eukaryota</taxon>
        <taxon>Fungi</taxon>
        <taxon>Dikarya</taxon>
        <taxon>Ascomycota</taxon>
        <taxon>Pezizomycotina</taxon>
        <taxon>Dothideomycetes</taxon>
        <taxon>Dothideomycetidae</taxon>
        <taxon>Dothideales</taxon>
        <taxon>Saccotheciaceae</taxon>
        <taxon>Aureobasidium</taxon>
    </lineage>
</organism>
<feature type="domain" description="AB hydrolase-1" evidence="1">
    <location>
        <begin position="38"/>
        <end position="303"/>
    </location>
</feature>
<dbReference type="OrthoDB" id="3466836at2759"/>